<dbReference type="Proteomes" id="UP001610334">
    <property type="component" value="Unassembled WGS sequence"/>
</dbReference>
<keyword evidence="3" id="KW-1185">Reference proteome</keyword>
<name>A0ABR4HMI3_9EURO</name>
<dbReference type="EMBL" id="JBFXLT010000025">
    <property type="protein sequence ID" value="KAL2815938.1"/>
    <property type="molecule type" value="Genomic_DNA"/>
</dbReference>
<keyword evidence="1" id="KW-0472">Membrane</keyword>
<evidence type="ECO:0000313" key="2">
    <source>
        <dbReference type="EMBL" id="KAL2815938.1"/>
    </source>
</evidence>
<evidence type="ECO:0000313" key="3">
    <source>
        <dbReference type="Proteomes" id="UP001610334"/>
    </source>
</evidence>
<proteinExistence type="predicted"/>
<organism evidence="2 3">
    <name type="scientific">Aspergillus granulosus</name>
    <dbReference type="NCBI Taxonomy" id="176169"/>
    <lineage>
        <taxon>Eukaryota</taxon>
        <taxon>Fungi</taxon>
        <taxon>Dikarya</taxon>
        <taxon>Ascomycota</taxon>
        <taxon>Pezizomycotina</taxon>
        <taxon>Eurotiomycetes</taxon>
        <taxon>Eurotiomycetidae</taxon>
        <taxon>Eurotiales</taxon>
        <taxon>Aspergillaceae</taxon>
        <taxon>Aspergillus</taxon>
        <taxon>Aspergillus subgen. Nidulantes</taxon>
    </lineage>
</organism>
<accession>A0ABR4HMI3</accession>
<protein>
    <submittedName>
        <fullName evidence="2">Uncharacterized protein</fullName>
    </submittedName>
</protein>
<gene>
    <name evidence="2" type="ORF">BJX63DRAFT_153310</name>
</gene>
<feature type="transmembrane region" description="Helical" evidence="1">
    <location>
        <begin position="36"/>
        <end position="61"/>
    </location>
</feature>
<sequence length="177" mass="20034">MASILEILSAISSVVFRYAVYPIYFALYYIVHYVVYGAYFLLGWLAYPFISLGRLVLWFVLLPLRILINLGALVIYLSVAALIGAGIGAFLYFMVTFAIDWAIAHQSWRPQVAPRLTFRPEPREKAKYTPSLLSGSDSNSEAWTDWGWELDSGGLSKRGLLPETIIEEESQESEVER</sequence>
<feature type="transmembrane region" description="Helical" evidence="1">
    <location>
        <begin position="7"/>
        <end position="30"/>
    </location>
</feature>
<feature type="transmembrane region" description="Helical" evidence="1">
    <location>
        <begin position="73"/>
        <end position="95"/>
    </location>
</feature>
<evidence type="ECO:0000256" key="1">
    <source>
        <dbReference type="SAM" id="Phobius"/>
    </source>
</evidence>
<keyword evidence="1" id="KW-0812">Transmembrane</keyword>
<reference evidence="2 3" key="1">
    <citation type="submission" date="2024-07" db="EMBL/GenBank/DDBJ databases">
        <title>Section-level genome sequencing and comparative genomics of Aspergillus sections Usti and Cavernicolus.</title>
        <authorList>
            <consortium name="Lawrence Berkeley National Laboratory"/>
            <person name="Nybo J.L."/>
            <person name="Vesth T.C."/>
            <person name="Theobald S."/>
            <person name="Frisvad J.C."/>
            <person name="Larsen T.O."/>
            <person name="Kjaerboelling I."/>
            <person name="Rothschild-Mancinelli K."/>
            <person name="Lyhne E.K."/>
            <person name="Kogle M.E."/>
            <person name="Barry K."/>
            <person name="Clum A."/>
            <person name="Na H."/>
            <person name="Ledsgaard L."/>
            <person name="Lin J."/>
            <person name="Lipzen A."/>
            <person name="Kuo A."/>
            <person name="Riley R."/>
            <person name="Mondo S."/>
            <person name="Labutti K."/>
            <person name="Haridas S."/>
            <person name="Pangalinan J."/>
            <person name="Salamov A.A."/>
            <person name="Simmons B.A."/>
            <person name="Magnuson J.K."/>
            <person name="Chen J."/>
            <person name="Drula E."/>
            <person name="Henrissat B."/>
            <person name="Wiebenga A."/>
            <person name="Lubbers R.J."/>
            <person name="Gomes A.C."/>
            <person name="Makela M.R."/>
            <person name="Stajich J."/>
            <person name="Grigoriev I.V."/>
            <person name="Mortensen U.H."/>
            <person name="De Vries R.P."/>
            <person name="Baker S.E."/>
            <person name="Andersen M.R."/>
        </authorList>
    </citation>
    <scope>NUCLEOTIDE SEQUENCE [LARGE SCALE GENOMIC DNA]</scope>
    <source>
        <strain evidence="2 3">CBS 588.65</strain>
    </source>
</reference>
<comment type="caution">
    <text evidence="2">The sequence shown here is derived from an EMBL/GenBank/DDBJ whole genome shotgun (WGS) entry which is preliminary data.</text>
</comment>
<keyword evidence="1" id="KW-1133">Transmembrane helix</keyword>